<proteinExistence type="predicted"/>
<name>A0A087SWY5_STEMI</name>
<evidence type="ECO:0000313" key="2">
    <source>
        <dbReference type="Proteomes" id="UP000054359"/>
    </source>
</evidence>
<gene>
    <name evidence="1" type="ORF">X975_12853</name>
</gene>
<dbReference type="EMBL" id="KK112333">
    <property type="protein sequence ID" value="KFM57374.1"/>
    <property type="molecule type" value="Genomic_DNA"/>
</dbReference>
<accession>A0A087SWY5</accession>
<feature type="non-terminal residue" evidence="1">
    <location>
        <position position="71"/>
    </location>
</feature>
<dbReference type="AlphaFoldDB" id="A0A087SWY5"/>
<evidence type="ECO:0000313" key="1">
    <source>
        <dbReference type="EMBL" id="KFM57374.1"/>
    </source>
</evidence>
<reference evidence="1 2" key="1">
    <citation type="submission" date="2013-11" db="EMBL/GenBank/DDBJ databases">
        <title>Genome sequencing of Stegodyphus mimosarum.</title>
        <authorList>
            <person name="Bechsgaard J."/>
        </authorList>
    </citation>
    <scope>NUCLEOTIDE SEQUENCE [LARGE SCALE GENOMIC DNA]</scope>
</reference>
<dbReference type="Proteomes" id="UP000054359">
    <property type="component" value="Unassembled WGS sequence"/>
</dbReference>
<keyword evidence="2" id="KW-1185">Reference proteome</keyword>
<organism evidence="1 2">
    <name type="scientific">Stegodyphus mimosarum</name>
    <name type="common">African social velvet spider</name>
    <dbReference type="NCBI Taxonomy" id="407821"/>
    <lineage>
        <taxon>Eukaryota</taxon>
        <taxon>Metazoa</taxon>
        <taxon>Ecdysozoa</taxon>
        <taxon>Arthropoda</taxon>
        <taxon>Chelicerata</taxon>
        <taxon>Arachnida</taxon>
        <taxon>Araneae</taxon>
        <taxon>Araneomorphae</taxon>
        <taxon>Entelegynae</taxon>
        <taxon>Eresoidea</taxon>
        <taxon>Eresidae</taxon>
        <taxon>Stegodyphus</taxon>
    </lineage>
</organism>
<protein>
    <submittedName>
        <fullName evidence="1">Uncharacterized protein</fullName>
    </submittedName>
</protein>
<sequence>MLCTEYGVSNSRIKLRSGTTVFQEDCILALISLTNIGWLPLLWRHRTISPVFSMFFTVKLKWWSYIFAHIH</sequence>